<dbReference type="Proteomes" id="UP000836788">
    <property type="component" value="Chromosome 3"/>
</dbReference>
<keyword evidence="1" id="KW-1133">Transmembrane helix</keyword>
<protein>
    <submittedName>
        <fullName evidence="2">Uncharacterized protein</fullName>
    </submittedName>
</protein>
<sequence>MPPGLGWFLSIILLICGALYLPKLHSKAMGSCMTVQRDGVPRSLLFPEDDSKYDALVQWSTLPDTNLDLGYICPHKGGDTETREIQETTIDQKLQTPVATEGSTADTMSSPIKSSISITCAKPTDFGIRSTERSCLYSVVVGLLFILAVGYFFPQSTSAIGNKGASLFTSKPPLAPTPIAEHHNKVKQQKGLNRMILSINKGLQKGRHILQWFRLDLPVDEIDVKPLVNQNANPICRVPFGYLLERECRTTSIANTEAFVHSLA</sequence>
<evidence type="ECO:0000313" key="2">
    <source>
        <dbReference type="EMBL" id="CAG9287941.1"/>
    </source>
</evidence>
<evidence type="ECO:0000256" key="1">
    <source>
        <dbReference type="SAM" id="Phobius"/>
    </source>
</evidence>
<gene>
    <name evidence="2" type="ORF">PTTT1_LOCUS37040</name>
</gene>
<proteinExistence type="predicted"/>
<name>A0A8J9SS36_PHATR</name>
<keyword evidence="1" id="KW-0472">Membrane</keyword>
<organism evidence="2">
    <name type="scientific">Phaeodactylum tricornutum</name>
    <name type="common">Diatom</name>
    <dbReference type="NCBI Taxonomy" id="2850"/>
    <lineage>
        <taxon>Eukaryota</taxon>
        <taxon>Sar</taxon>
        <taxon>Stramenopiles</taxon>
        <taxon>Ochrophyta</taxon>
        <taxon>Bacillariophyta</taxon>
        <taxon>Bacillariophyceae</taxon>
        <taxon>Bacillariophycidae</taxon>
        <taxon>Naviculales</taxon>
        <taxon>Phaeodactylaceae</taxon>
        <taxon>Phaeodactylum</taxon>
    </lineage>
</organism>
<accession>A0A8J9SS36</accession>
<feature type="transmembrane region" description="Helical" evidence="1">
    <location>
        <begin position="135"/>
        <end position="153"/>
    </location>
</feature>
<dbReference type="AlphaFoldDB" id="A0A8J9SS36"/>
<dbReference type="EMBL" id="OU594944">
    <property type="protein sequence ID" value="CAG9287941.1"/>
    <property type="molecule type" value="Genomic_DNA"/>
</dbReference>
<feature type="transmembrane region" description="Helical" evidence="1">
    <location>
        <begin position="6"/>
        <end position="22"/>
    </location>
</feature>
<keyword evidence="1" id="KW-0812">Transmembrane</keyword>
<reference evidence="2" key="1">
    <citation type="submission" date="2022-02" db="EMBL/GenBank/DDBJ databases">
        <authorList>
            <person name="Giguere J D."/>
        </authorList>
    </citation>
    <scope>NUCLEOTIDE SEQUENCE</scope>
    <source>
        <strain evidence="2">CCAP 1055/1</strain>
    </source>
</reference>